<evidence type="ECO:0000256" key="4">
    <source>
        <dbReference type="ARBA" id="ARBA00023002"/>
    </source>
</evidence>
<dbReference type="GO" id="GO:0046872">
    <property type="term" value="F:metal ion binding"/>
    <property type="evidence" value="ECO:0007669"/>
    <property type="project" value="UniProtKB-KW"/>
</dbReference>
<reference evidence="6" key="1">
    <citation type="submission" date="2023-10" db="EMBL/GenBank/DDBJ databases">
        <authorList>
            <person name="Domelevo Entfellner J.-B."/>
        </authorList>
    </citation>
    <scope>NUCLEOTIDE SEQUENCE</scope>
</reference>
<dbReference type="GO" id="GO:0016491">
    <property type="term" value="F:oxidoreductase activity"/>
    <property type="evidence" value="ECO:0007669"/>
    <property type="project" value="UniProtKB-KW"/>
</dbReference>
<evidence type="ECO:0000256" key="5">
    <source>
        <dbReference type="ARBA" id="ARBA00023004"/>
    </source>
</evidence>
<dbReference type="Gramene" id="rna-AYBTSS11_LOCUS20041">
    <property type="protein sequence ID" value="CAJ1963931.1"/>
    <property type="gene ID" value="gene-AYBTSS11_LOCUS20041"/>
</dbReference>
<name>A0AA86VPM6_9FABA</name>
<keyword evidence="4" id="KW-0560">Oxidoreductase</keyword>
<dbReference type="AlphaFoldDB" id="A0AA86VPM6"/>
<dbReference type="EMBL" id="OY731403">
    <property type="protein sequence ID" value="CAJ1963931.1"/>
    <property type="molecule type" value="Genomic_DNA"/>
</dbReference>
<sequence length="80" mass="9322">MKTHDINFATRPKILAIDILSYNSIGMAFAPYRNYWRQRKDPINLTQINEHKEAQLIAKDDQSEPEDLVDVLVQYEDGSK</sequence>
<evidence type="ECO:0000256" key="3">
    <source>
        <dbReference type="ARBA" id="ARBA00022723"/>
    </source>
</evidence>
<proteinExistence type="inferred from homology"/>
<dbReference type="PANTHER" id="PTHR47955:SF8">
    <property type="entry name" value="CYTOCHROME P450 71D11-LIKE"/>
    <property type="match status" value="1"/>
</dbReference>
<comment type="similarity">
    <text evidence="1">Belongs to the cytochrome P450 family.</text>
</comment>
<dbReference type="Proteomes" id="UP001189624">
    <property type="component" value="Chromosome 6"/>
</dbReference>
<keyword evidence="7" id="KW-1185">Reference proteome</keyword>
<keyword evidence="2" id="KW-0349">Heme</keyword>
<evidence type="ECO:0000256" key="1">
    <source>
        <dbReference type="ARBA" id="ARBA00010617"/>
    </source>
</evidence>
<dbReference type="PANTHER" id="PTHR47955">
    <property type="entry name" value="CYTOCHROME P450 FAMILY 71 PROTEIN"/>
    <property type="match status" value="1"/>
</dbReference>
<keyword evidence="5" id="KW-0408">Iron</keyword>
<gene>
    <name evidence="6" type="ORF">AYBTSS11_LOCUS20041</name>
</gene>
<evidence type="ECO:0000313" key="6">
    <source>
        <dbReference type="EMBL" id="CAJ1963931.1"/>
    </source>
</evidence>
<evidence type="ECO:0000256" key="2">
    <source>
        <dbReference type="ARBA" id="ARBA00022617"/>
    </source>
</evidence>
<protein>
    <submittedName>
        <fullName evidence="6">Uncharacterized protein</fullName>
    </submittedName>
</protein>
<accession>A0AA86VPM6</accession>
<keyword evidence="3" id="KW-0479">Metal-binding</keyword>
<evidence type="ECO:0000313" key="7">
    <source>
        <dbReference type="Proteomes" id="UP001189624"/>
    </source>
</evidence>
<organism evidence="6 7">
    <name type="scientific">Sphenostylis stenocarpa</name>
    <dbReference type="NCBI Taxonomy" id="92480"/>
    <lineage>
        <taxon>Eukaryota</taxon>
        <taxon>Viridiplantae</taxon>
        <taxon>Streptophyta</taxon>
        <taxon>Embryophyta</taxon>
        <taxon>Tracheophyta</taxon>
        <taxon>Spermatophyta</taxon>
        <taxon>Magnoliopsida</taxon>
        <taxon>eudicotyledons</taxon>
        <taxon>Gunneridae</taxon>
        <taxon>Pentapetalae</taxon>
        <taxon>rosids</taxon>
        <taxon>fabids</taxon>
        <taxon>Fabales</taxon>
        <taxon>Fabaceae</taxon>
        <taxon>Papilionoideae</taxon>
        <taxon>50 kb inversion clade</taxon>
        <taxon>NPAAA clade</taxon>
        <taxon>indigoferoid/millettioid clade</taxon>
        <taxon>Phaseoleae</taxon>
        <taxon>Sphenostylis</taxon>
    </lineage>
</organism>